<dbReference type="GO" id="GO:0003677">
    <property type="term" value="F:DNA binding"/>
    <property type="evidence" value="ECO:0007669"/>
    <property type="project" value="InterPro"/>
</dbReference>
<dbReference type="Gene3D" id="1.10.10.10">
    <property type="entry name" value="Winged helix-like DNA-binding domain superfamily/Winged helix DNA-binding domain"/>
    <property type="match status" value="1"/>
</dbReference>
<dbReference type="PROSITE" id="PS51071">
    <property type="entry name" value="HTH_RPIR"/>
    <property type="match status" value="1"/>
</dbReference>
<dbReference type="InterPro" id="IPR047640">
    <property type="entry name" value="RpiR-like"/>
</dbReference>
<evidence type="ECO:0000313" key="2">
    <source>
        <dbReference type="EMBL" id="QKD01594.1"/>
    </source>
</evidence>
<dbReference type="Gene3D" id="3.40.50.10490">
    <property type="entry name" value="Glucose-6-phosphate isomerase like protein, domain 1"/>
    <property type="match status" value="1"/>
</dbReference>
<dbReference type="Pfam" id="PF01418">
    <property type="entry name" value="HTH_6"/>
    <property type="match status" value="1"/>
</dbReference>
<dbReference type="PANTHER" id="PTHR30514:SF18">
    <property type="entry name" value="RPIR-FAMILY TRANSCRIPTIONAL REGULATOR"/>
    <property type="match status" value="1"/>
</dbReference>
<dbReference type="SUPFAM" id="SSF53697">
    <property type="entry name" value="SIS domain"/>
    <property type="match status" value="1"/>
</dbReference>
<dbReference type="GO" id="GO:1901135">
    <property type="term" value="P:carbohydrate derivative metabolic process"/>
    <property type="evidence" value="ECO:0007669"/>
    <property type="project" value="InterPro"/>
</dbReference>
<gene>
    <name evidence="2" type="ORF">EB235_08735</name>
</gene>
<sequence length="316" mass="35034">MKTKAPGNKAVSDETEVASALEARLREGWLDFARTEQAIARYLLANIHDIPFETGATIAAGAGVSEASVTRFVRRLGYTDLKEMKRGLRSAPKVTGPGLDSAELRFRIGGEKQERLARSLEMEQQALTAAYGLAQGEMWSEIVHLLSTCERVNCVSFQAVKGLGLDFATRLRWVRSGVRFAEGLGGTFSEILTDGGENSCVLLIDTAEYAATTFRLCAQIKRRKIPLIIVTDKYSHWASEYTNLKLEVSTRVDLYWDSTAAISSVLNLLTHSVAEKLGKSAETRMNELEDIAGILRTFHKPPRRVARHIKEEEGEE</sequence>
<dbReference type="InterPro" id="IPR046348">
    <property type="entry name" value="SIS_dom_sf"/>
</dbReference>
<dbReference type="PANTHER" id="PTHR30514">
    <property type="entry name" value="GLUCOKINASE"/>
    <property type="match status" value="1"/>
</dbReference>
<dbReference type="GO" id="GO:0097367">
    <property type="term" value="F:carbohydrate derivative binding"/>
    <property type="evidence" value="ECO:0007669"/>
    <property type="project" value="InterPro"/>
</dbReference>
<proteinExistence type="predicted"/>
<dbReference type="AlphaFoldDB" id="A0A6M7WNU2"/>
<evidence type="ECO:0000259" key="1">
    <source>
        <dbReference type="PROSITE" id="PS51071"/>
    </source>
</evidence>
<reference evidence="2 3" key="1">
    <citation type="submission" date="2018-10" db="EMBL/GenBank/DDBJ databases">
        <authorList>
            <person name="Perry B.J."/>
            <person name="Sullivan J.T."/>
            <person name="Murphy R.J.T."/>
            <person name="Ramsay J.P."/>
            <person name="Ronson C.W."/>
        </authorList>
    </citation>
    <scope>NUCLEOTIDE SEQUENCE [LARGE SCALE GENOMIC DNA]</scope>
    <source>
        <strain evidence="2 3">R88b</strain>
    </source>
</reference>
<dbReference type="RefSeq" id="WP_051429693.1">
    <property type="nucleotide sequence ID" value="NZ_CP033367.1"/>
</dbReference>
<evidence type="ECO:0000313" key="3">
    <source>
        <dbReference type="Proteomes" id="UP000503017"/>
    </source>
</evidence>
<dbReference type="EMBL" id="CP033367">
    <property type="protein sequence ID" value="QKD01594.1"/>
    <property type="molecule type" value="Genomic_DNA"/>
</dbReference>
<dbReference type="GO" id="GO:0003700">
    <property type="term" value="F:DNA-binding transcription factor activity"/>
    <property type="evidence" value="ECO:0007669"/>
    <property type="project" value="InterPro"/>
</dbReference>
<dbReference type="Proteomes" id="UP000503017">
    <property type="component" value="Chromosome"/>
</dbReference>
<dbReference type="SUPFAM" id="SSF46689">
    <property type="entry name" value="Homeodomain-like"/>
    <property type="match status" value="1"/>
</dbReference>
<accession>A0A6M7WNU2</accession>
<name>A0A6M7WNU2_RHILI</name>
<dbReference type="InterPro" id="IPR000281">
    <property type="entry name" value="HTH_RpiR"/>
</dbReference>
<dbReference type="InterPro" id="IPR036388">
    <property type="entry name" value="WH-like_DNA-bd_sf"/>
</dbReference>
<protein>
    <submittedName>
        <fullName evidence="2">MurR/RpiR family transcriptional regulator</fullName>
    </submittedName>
</protein>
<feature type="domain" description="HTH rpiR-type" evidence="1">
    <location>
        <begin position="19"/>
        <end position="95"/>
    </location>
</feature>
<dbReference type="InterPro" id="IPR009057">
    <property type="entry name" value="Homeodomain-like_sf"/>
</dbReference>
<organism evidence="2 3">
    <name type="scientific">Mesorhizobium loti R88b</name>
    <dbReference type="NCBI Taxonomy" id="935548"/>
    <lineage>
        <taxon>Bacteria</taxon>
        <taxon>Pseudomonadati</taxon>
        <taxon>Pseudomonadota</taxon>
        <taxon>Alphaproteobacteria</taxon>
        <taxon>Hyphomicrobiales</taxon>
        <taxon>Phyllobacteriaceae</taxon>
        <taxon>Mesorhizobium</taxon>
    </lineage>
</organism>